<dbReference type="InterPro" id="IPR007318">
    <property type="entry name" value="Phopholipid_MeTrfase"/>
</dbReference>
<organism evidence="7 8">
    <name type="scientific">Nitratidesulfovibrio oxamicus</name>
    <dbReference type="NCBI Taxonomy" id="32016"/>
    <lineage>
        <taxon>Bacteria</taxon>
        <taxon>Pseudomonadati</taxon>
        <taxon>Thermodesulfobacteriota</taxon>
        <taxon>Desulfovibrionia</taxon>
        <taxon>Desulfovibrionales</taxon>
        <taxon>Desulfovibrionaceae</taxon>
        <taxon>Nitratidesulfovibrio</taxon>
    </lineage>
</organism>
<feature type="transmembrane region" description="Helical" evidence="6">
    <location>
        <begin position="110"/>
        <end position="131"/>
    </location>
</feature>
<keyword evidence="2 6" id="KW-0812">Transmembrane</keyword>
<feature type="transmembrane region" description="Helical" evidence="6">
    <location>
        <begin position="157"/>
        <end position="178"/>
    </location>
</feature>
<dbReference type="Gene3D" id="1.20.120.1630">
    <property type="match status" value="1"/>
</dbReference>
<protein>
    <submittedName>
        <fullName evidence="7">Isoprenylcysteine carboxylmethyltransferase family protein</fullName>
    </submittedName>
</protein>
<dbReference type="EMBL" id="VRYY01000602">
    <property type="protein sequence ID" value="MBG3878492.1"/>
    <property type="molecule type" value="Genomic_DNA"/>
</dbReference>
<evidence type="ECO:0000256" key="2">
    <source>
        <dbReference type="ARBA" id="ARBA00022692"/>
    </source>
</evidence>
<name>A0ABS0J7S7_9BACT</name>
<dbReference type="RefSeq" id="WP_196610393.1">
    <property type="nucleotide sequence ID" value="NZ_VRYY01000602.1"/>
</dbReference>
<evidence type="ECO:0000313" key="7">
    <source>
        <dbReference type="EMBL" id="MBG3878492.1"/>
    </source>
</evidence>
<dbReference type="Proteomes" id="UP001194469">
    <property type="component" value="Unassembled WGS sequence"/>
</dbReference>
<keyword evidence="4 6" id="KW-0472">Membrane</keyword>
<evidence type="ECO:0000256" key="3">
    <source>
        <dbReference type="ARBA" id="ARBA00022989"/>
    </source>
</evidence>
<evidence type="ECO:0000256" key="4">
    <source>
        <dbReference type="ARBA" id="ARBA00023136"/>
    </source>
</evidence>
<dbReference type="PANTHER" id="PTHR12714:SF24">
    <property type="entry name" value="SLR1182 PROTEIN"/>
    <property type="match status" value="1"/>
</dbReference>
<dbReference type="Pfam" id="PF04191">
    <property type="entry name" value="PEMT"/>
    <property type="match status" value="1"/>
</dbReference>
<accession>A0ABS0J7S7</accession>
<gene>
    <name evidence="7" type="ORF">FVW20_16105</name>
</gene>
<evidence type="ECO:0000256" key="1">
    <source>
        <dbReference type="ARBA" id="ARBA00004127"/>
    </source>
</evidence>
<evidence type="ECO:0000313" key="8">
    <source>
        <dbReference type="Proteomes" id="UP001194469"/>
    </source>
</evidence>
<sequence length="226" mass="24588">MKHDHLDIAREYSALLRTDEADDRQPGSFRLPHGEAGCSGEQGAGGEGPAIPRVVPSHEDERAGGVTPEELSLWGAGPRIVVPALLAQLGGAGLTLALPGPFGMEMLPHWAWVLMGMCALSLGTLAVRRAWAELKPGRQEGRLVTGGPYRITRNPIYAGWILGILPGIALCFASWPMLAGPVVAWALFRETVVVEESFLAARYGDAWDRYATRVNRLWPNPFRMQD</sequence>
<keyword evidence="8" id="KW-1185">Reference proteome</keyword>
<comment type="caution">
    <text evidence="7">The sequence shown here is derived from an EMBL/GenBank/DDBJ whole genome shotgun (WGS) entry which is preliminary data.</text>
</comment>
<evidence type="ECO:0000256" key="5">
    <source>
        <dbReference type="SAM" id="MobiDB-lite"/>
    </source>
</evidence>
<feature type="region of interest" description="Disordered" evidence="5">
    <location>
        <begin position="19"/>
        <end position="67"/>
    </location>
</feature>
<reference evidence="7 8" key="1">
    <citation type="submission" date="2019-08" db="EMBL/GenBank/DDBJ databases">
        <authorList>
            <person name="Luo N."/>
        </authorList>
    </citation>
    <scope>NUCLEOTIDE SEQUENCE [LARGE SCALE GENOMIC DNA]</scope>
    <source>
        <strain evidence="7 8">NCIMB 9442</strain>
    </source>
</reference>
<comment type="subcellular location">
    <subcellularLocation>
        <location evidence="1">Endomembrane system</location>
        <topology evidence="1">Multi-pass membrane protein</topology>
    </subcellularLocation>
</comment>
<evidence type="ECO:0000256" key="6">
    <source>
        <dbReference type="SAM" id="Phobius"/>
    </source>
</evidence>
<proteinExistence type="predicted"/>
<keyword evidence="3 6" id="KW-1133">Transmembrane helix</keyword>
<dbReference type="PANTHER" id="PTHR12714">
    <property type="entry name" value="PROTEIN-S ISOPRENYLCYSTEINE O-METHYLTRANSFERASE"/>
    <property type="match status" value="1"/>
</dbReference>